<keyword evidence="2" id="KW-1133">Transmembrane helix</keyword>
<keyword evidence="2" id="KW-0812">Transmembrane</keyword>
<evidence type="ECO:0000256" key="1">
    <source>
        <dbReference type="SAM" id="MobiDB-lite"/>
    </source>
</evidence>
<evidence type="ECO:0000256" key="2">
    <source>
        <dbReference type="SAM" id="Phobius"/>
    </source>
</evidence>
<feature type="transmembrane region" description="Helical" evidence="2">
    <location>
        <begin position="6"/>
        <end position="24"/>
    </location>
</feature>
<keyword evidence="2" id="KW-0472">Membrane</keyword>
<dbReference type="AlphaFoldDB" id="A0A7C8GRJ3"/>
<name>A0A7C8GRJ3_9BACI</name>
<organism evidence="4 5">
    <name type="scientific">Gracilibacillus oryzae</name>
    <dbReference type="NCBI Taxonomy" id="1672701"/>
    <lineage>
        <taxon>Bacteria</taxon>
        <taxon>Bacillati</taxon>
        <taxon>Bacillota</taxon>
        <taxon>Bacilli</taxon>
        <taxon>Bacillales</taxon>
        <taxon>Bacillaceae</taxon>
        <taxon>Gracilibacillus</taxon>
    </lineage>
</organism>
<dbReference type="InterPro" id="IPR041262">
    <property type="entry name" value="GerD_central"/>
</dbReference>
<accession>A0A7C8GRJ3</accession>
<protein>
    <submittedName>
        <fullName evidence="4">Spore gernimation protein GerD</fullName>
    </submittedName>
</protein>
<comment type="caution">
    <text evidence="4">The sequence shown here is derived from an EMBL/GenBank/DDBJ whole genome shotgun (WGS) entry which is preliminary data.</text>
</comment>
<feature type="domain" description="Spore germination GerD central core" evidence="3">
    <location>
        <begin position="68"/>
        <end position="180"/>
    </location>
</feature>
<keyword evidence="5" id="KW-1185">Reference proteome</keyword>
<evidence type="ECO:0000313" key="4">
    <source>
        <dbReference type="EMBL" id="KAB8127681.1"/>
    </source>
</evidence>
<feature type="compositionally biased region" description="Gly residues" evidence="1">
    <location>
        <begin position="188"/>
        <end position="210"/>
    </location>
</feature>
<dbReference type="Proteomes" id="UP000480246">
    <property type="component" value="Unassembled WGS sequence"/>
</dbReference>
<proteinExistence type="predicted"/>
<dbReference type="EMBL" id="WEID01000089">
    <property type="protein sequence ID" value="KAB8127681.1"/>
    <property type="molecule type" value="Genomic_DNA"/>
</dbReference>
<evidence type="ECO:0000259" key="3">
    <source>
        <dbReference type="Pfam" id="PF17898"/>
    </source>
</evidence>
<sequence>MNANKVYIYLIIIMLFVTACGGGGNTEGKEEGNYEGTKKMVADILKTDEGKKAITEVLASDDMQQTYVIDAKVVKDSVEGALSSDQGKEFWSKMFQDPKFVESFALALQEKQEDVMKKLMSDPEYQTKLMEVFSNPDMEKITLQVLTGQQFRSHLEKLMEETFSSPMFQAKIAELLMNAAKEMKPADNGGGESQEGGQSGQGGGEGGQSGEGSQEQQSS</sequence>
<feature type="region of interest" description="Disordered" evidence="1">
    <location>
        <begin position="181"/>
        <end position="219"/>
    </location>
</feature>
<dbReference type="RefSeq" id="WP_153406176.1">
    <property type="nucleotide sequence ID" value="NZ_ML762441.1"/>
</dbReference>
<reference evidence="4 5" key="1">
    <citation type="submission" date="2019-10" db="EMBL/GenBank/DDBJ databases">
        <title>Gracilibacillus sp. nov. isolated from rice seeds.</title>
        <authorList>
            <person name="He S."/>
        </authorList>
    </citation>
    <scope>NUCLEOTIDE SEQUENCE [LARGE SCALE GENOMIC DNA]</scope>
    <source>
        <strain evidence="4 5">TD8</strain>
    </source>
</reference>
<gene>
    <name evidence="4" type="ORF">F9U64_17470</name>
</gene>
<dbReference type="OrthoDB" id="2375836at2"/>
<dbReference type="PROSITE" id="PS51257">
    <property type="entry name" value="PROKAR_LIPOPROTEIN"/>
    <property type="match status" value="1"/>
</dbReference>
<evidence type="ECO:0000313" key="5">
    <source>
        <dbReference type="Proteomes" id="UP000480246"/>
    </source>
</evidence>
<dbReference type="NCBIfam" id="NF040801">
    <property type="entry name" value="spore_GerD"/>
    <property type="match status" value="1"/>
</dbReference>
<dbReference type="Pfam" id="PF17898">
    <property type="entry name" value="GerD"/>
    <property type="match status" value="1"/>
</dbReference>